<feature type="domain" description="SbsA Ig-like" evidence="3">
    <location>
        <begin position="55"/>
        <end position="119"/>
    </location>
</feature>
<evidence type="ECO:0000259" key="3">
    <source>
        <dbReference type="Pfam" id="PF13205"/>
    </source>
</evidence>
<name>A0ABZ0KXN8_9BACL</name>
<evidence type="ECO:0000313" key="4">
    <source>
        <dbReference type="EMBL" id="WOV84749.1"/>
    </source>
</evidence>
<dbReference type="InterPro" id="IPR029058">
    <property type="entry name" value="AB_hydrolase_fold"/>
</dbReference>
<protein>
    <submittedName>
        <fullName evidence="4">Ig-like domain-containing protein</fullName>
    </submittedName>
</protein>
<dbReference type="Proteomes" id="UP001303532">
    <property type="component" value="Chromosome"/>
</dbReference>
<dbReference type="InterPro" id="IPR032812">
    <property type="entry name" value="SbsA_Ig"/>
</dbReference>
<evidence type="ECO:0000256" key="1">
    <source>
        <dbReference type="ARBA" id="ARBA00022729"/>
    </source>
</evidence>
<sequence length="504" mass="57610">MKKTTLPITLILGLLLGWPNFTASAHDGLDQFGIKNETLVTARLQAGEWNEFPLKTDVPLEKEWTVTFNQEVTLNKVDGAVIEKSGEFIPVKISISGLNQLTIHPIERYETNQAYTLKIFLNNGNRYKMPFKTTSDLNSIIDPVKVAADPNYTDSQIIRVPAMPEKGFNFPYYIRIPSANYKYQDGNNRAKRYIVLDTANSGPTSADGTEYWVKRTLHDQSQFSVQTAEQLWVPMIMPAAPRSHVCYRDENREMNCIDEHSFDRDTARFKQLLTFDFAKDIRRGYEELSLNAEDYIDYDEQIIAMFKHAAAYLNSYVQSVETDQMYLSGYSSGGTFTDRFSMLHPEVVKAVASGATLDDMMMPVAQHKGQSLIFPIGVSDYEMITEKKFSLPDVNKMAKLVYMGKDDSNVTLPYTDAFSETERNIIIRAFSKETLPRAEMMMDLYHQSGGNAMFILDVGIGHGYSEEMKDYQIEFFKANRDSKQPVYPIPKNTRQLEYKLQQDK</sequence>
<reference evidence="4 5" key="1">
    <citation type="submission" date="2023-01" db="EMBL/GenBank/DDBJ databases">
        <title>Sporosarcina sp. nov., isolated from Korean tranditional fermented seafood 'Jeotgal'.</title>
        <authorList>
            <person name="Yang A.-I."/>
        </authorList>
    </citation>
    <scope>NUCLEOTIDE SEQUENCE [LARGE SCALE GENOMIC DNA]</scope>
    <source>
        <strain evidence="4 5">B2O-1</strain>
    </source>
</reference>
<feature type="signal peptide" evidence="2">
    <location>
        <begin position="1"/>
        <end position="25"/>
    </location>
</feature>
<evidence type="ECO:0000313" key="5">
    <source>
        <dbReference type="Proteomes" id="UP001303532"/>
    </source>
</evidence>
<gene>
    <name evidence="4" type="ORF">PGH26_02145</name>
</gene>
<accession>A0ABZ0KXN8</accession>
<dbReference type="Gene3D" id="3.40.50.1820">
    <property type="entry name" value="alpha/beta hydrolase"/>
    <property type="match status" value="1"/>
</dbReference>
<dbReference type="Pfam" id="PF13205">
    <property type="entry name" value="Big_5"/>
    <property type="match status" value="1"/>
</dbReference>
<dbReference type="EMBL" id="CP116341">
    <property type="protein sequence ID" value="WOV84749.1"/>
    <property type="molecule type" value="Genomic_DNA"/>
</dbReference>
<keyword evidence="1 2" id="KW-0732">Signal</keyword>
<organism evidence="4 5">
    <name type="scientific">Sporosarcina jeotgali</name>
    <dbReference type="NCBI Taxonomy" id="3020056"/>
    <lineage>
        <taxon>Bacteria</taxon>
        <taxon>Bacillati</taxon>
        <taxon>Bacillota</taxon>
        <taxon>Bacilli</taxon>
        <taxon>Bacillales</taxon>
        <taxon>Caryophanaceae</taxon>
        <taxon>Sporosarcina</taxon>
    </lineage>
</organism>
<feature type="chain" id="PRO_5045702326" evidence="2">
    <location>
        <begin position="26"/>
        <end position="504"/>
    </location>
</feature>
<evidence type="ECO:0000256" key="2">
    <source>
        <dbReference type="SAM" id="SignalP"/>
    </source>
</evidence>
<proteinExistence type="predicted"/>
<keyword evidence="5" id="KW-1185">Reference proteome</keyword>
<dbReference type="SUPFAM" id="SSF53474">
    <property type="entry name" value="alpha/beta-Hydrolases"/>
    <property type="match status" value="1"/>
</dbReference>
<dbReference type="RefSeq" id="WP_323692394.1">
    <property type="nucleotide sequence ID" value="NZ_CP116341.1"/>
</dbReference>